<evidence type="ECO:0008006" key="3">
    <source>
        <dbReference type="Google" id="ProtNLM"/>
    </source>
</evidence>
<dbReference type="RefSeq" id="WP_189972025.1">
    <property type="nucleotide sequence ID" value="NZ_BMUA01000068.1"/>
</dbReference>
<accession>A0ABQ3QEC5</accession>
<reference evidence="1" key="1">
    <citation type="submission" date="2024-05" db="EMBL/GenBank/DDBJ databases">
        <title>Whole genome shotgun sequence of Streptomyces violascens NBRC 12920.</title>
        <authorList>
            <person name="Komaki H."/>
            <person name="Tamura T."/>
        </authorList>
    </citation>
    <scope>NUCLEOTIDE SEQUENCE</scope>
    <source>
        <strain evidence="1">NBRC 12920</strain>
    </source>
</reference>
<name>A0ABQ3QEC5_9ACTN</name>
<proteinExistence type="predicted"/>
<dbReference type="Proteomes" id="UP001050808">
    <property type="component" value="Unassembled WGS sequence"/>
</dbReference>
<dbReference type="EMBL" id="BNDY01000001">
    <property type="protein sequence ID" value="GHI35605.1"/>
    <property type="molecule type" value="Genomic_DNA"/>
</dbReference>
<gene>
    <name evidence="1" type="ORF">Sviol_00130</name>
</gene>
<evidence type="ECO:0000313" key="1">
    <source>
        <dbReference type="EMBL" id="GHI35605.1"/>
    </source>
</evidence>
<dbReference type="InterPro" id="IPR029074">
    <property type="entry name" value="Imm49"/>
</dbReference>
<protein>
    <recommendedName>
        <fullName evidence="3">Immunity 49 family protein</fullName>
    </recommendedName>
</protein>
<keyword evidence="2" id="KW-1185">Reference proteome</keyword>
<dbReference type="Pfam" id="PF15575">
    <property type="entry name" value="Imm49"/>
    <property type="match status" value="1"/>
</dbReference>
<comment type="caution">
    <text evidence="1">The sequence shown here is derived from an EMBL/GenBank/DDBJ whole genome shotgun (WGS) entry which is preliminary data.</text>
</comment>
<evidence type="ECO:0000313" key="2">
    <source>
        <dbReference type="Proteomes" id="UP001050808"/>
    </source>
</evidence>
<sequence length="289" mass="32581">MAIQISRTPYDPGENSDEWLAEIDEHTMQAIERVERAPRMFGVSFSSTINTAFTHCLHDPTANASETWEAWVAAMQTGSALFAAATAPAGSTVECMIAHKPRTIPALGGPTHFTDPGTWLQAFWLAIICRDENRLTQLANVPIELLRGSGAEFEEYIYHWVDALQTYWLEREGLGEKLVAAFDGTNPDNVRFVDRELMLKILYPPLNVFYRFITQDTEKFSEALVQAIQLHHEYWTADEERREDLDGAVALAPLALACLAYDAGRPIEVESEYLPENLLDRSWLGEFPT</sequence>
<organism evidence="1 2">
    <name type="scientific">Streptomyces violascens</name>
    <dbReference type="NCBI Taxonomy" id="67381"/>
    <lineage>
        <taxon>Bacteria</taxon>
        <taxon>Bacillati</taxon>
        <taxon>Actinomycetota</taxon>
        <taxon>Actinomycetes</taxon>
        <taxon>Kitasatosporales</taxon>
        <taxon>Streptomycetaceae</taxon>
        <taxon>Streptomyces</taxon>
    </lineage>
</organism>